<organism evidence="2 3">
    <name type="scientific">Mucuna pruriens</name>
    <name type="common">Velvet bean</name>
    <name type="synonym">Dolichos pruriens</name>
    <dbReference type="NCBI Taxonomy" id="157652"/>
    <lineage>
        <taxon>Eukaryota</taxon>
        <taxon>Viridiplantae</taxon>
        <taxon>Streptophyta</taxon>
        <taxon>Embryophyta</taxon>
        <taxon>Tracheophyta</taxon>
        <taxon>Spermatophyta</taxon>
        <taxon>Magnoliopsida</taxon>
        <taxon>eudicotyledons</taxon>
        <taxon>Gunneridae</taxon>
        <taxon>Pentapetalae</taxon>
        <taxon>rosids</taxon>
        <taxon>fabids</taxon>
        <taxon>Fabales</taxon>
        <taxon>Fabaceae</taxon>
        <taxon>Papilionoideae</taxon>
        <taxon>50 kb inversion clade</taxon>
        <taxon>NPAAA clade</taxon>
        <taxon>indigoferoid/millettioid clade</taxon>
        <taxon>Phaseoleae</taxon>
        <taxon>Mucuna</taxon>
    </lineage>
</organism>
<feature type="region of interest" description="Disordered" evidence="1">
    <location>
        <begin position="415"/>
        <end position="440"/>
    </location>
</feature>
<feature type="non-terminal residue" evidence="2">
    <location>
        <position position="440"/>
    </location>
</feature>
<dbReference type="EMBL" id="QJKJ01001120">
    <property type="protein sequence ID" value="RDY09125.1"/>
    <property type="molecule type" value="Genomic_DNA"/>
</dbReference>
<protein>
    <recommendedName>
        <fullName evidence="4">Tic22</fullName>
    </recommendedName>
</protein>
<feature type="non-terminal residue" evidence="2">
    <location>
        <position position="1"/>
    </location>
</feature>
<evidence type="ECO:0008006" key="4">
    <source>
        <dbReference type="Google" id="ProtNLM"/>
    </source>
</evidence>
<dbReference type="OrthoDB" id="1926316at2759"/>
<reference evidence="2" key="1">
    <citation type="submission" date="2018-05" db="EMBL/GenBank/DDBJ databases">
        <title>Draft genome of Mucuna pruriens seed.</title>
        <authorList>
            <person name="Nnadi N.E."/>
            <person name="Vos R."/>
            <person name="Hasami M.H."/>
            <person name="Devisetty U.K."/>
            <person name="Aguiy J.C."/>
        </authorList>
    </citation>
    <scope>NUCLEOTIDE SEQUENCE [LARGE SCALE GENOMIC DNA]</scope>
    <source>
        <strain evidence="2">JCA_2017</strain>
    </source>
</reference>
<dbReference type="AlphaFoldDB" id="A0A371I276"/>
<dbReference type="PANTHER" id="PTHR35138">
    <property type="entry name" value="OS01G0225300 PROTEIN"/>
    <property type="match status" value="1"/>
</dbReference>
<proteinExistence type="predicted"/>
<sequence>MALPSEPHRRRHNHISAFLQSTASNFASLFNPPSPPPLALPHPPSSVSLPLFFAPPLSSSTALDSAAEPARPAAKSVRVARLGANGKGSGPAFVGQVFSMCDLSGTGLMAVSTHFDIPFISKRTPEWLKKMFSAITKSERNGPVFRFFIDLGDAVSYVKKLNIPSGVVGACRLDLAYEHFKEKPHLFQFVPNEKQVKAANKLLKTISQHGVKKKVDGVPVFSAQNLDIAIATTNGIKWCVLLIFLSKKCFLPKHGTEYIILTYTPYFFDKNMLDNILEEAVDQHFHTLIQTRHMQRRRDVVDDNLAAEVIEEMGDSLGEPPEVQELLDEMGHPSIPLSVISKAAELQLHYTVDKVFLGNRWLRKATGIQPKFPYMVDSFERSGRYSGRAVAARDRVAAIAGNHGGVAAIVHIKGKSQECPPRPSPVTHRRSSSPVTTSFE</sequence>
<name>A0A371I276_MUCPR</name>
<gene>
    <name evidence="2" type="ORF">CR513_06557</name>
</gene>
<dbReference type="Proteomes" id="UP000257109">
    <property type="component" value="Unassembled WGS sequence"/>
</dbReference>
<dbReference type="PANTHER" id="PTHR35138:SF1">
    <property type="entry name" value="MYB-LIKE DOMAIN-CONTAINING PROTEIN"/>
    <property type="match status" value="1"/>
</dbReference>
<dbReference type="STRING" id="157652.A0A371I276"/>
<evidence type="ECO:0000256" key="1">
    <source>
        <dbReference type="SAM" id="MobiDB-lite"/>
    </source>
</evidence>
<keyword evidence="3" id="KW-1185">Reference proteome</keyword>
<accession>A0A371I276</accession>
<comment type="caution">
    <text evidence="2">The sequence shown here is derived from an EMBL/GenBank/DDBJ whole genome shotgun (WGS) entry which is preliminary data.</text>
</comment>
<evidence type="ECO:0000313" key="2">
    <source>
        <dbReference type="EMBL" id="RDY09125.1"/>
    </source>
</evidence>
<evidence type="ECO:0000313" key="3">
    <source>
        <dbReference type="Proteomes" id="UP000257109"/>
    </source>
</evidence>